<dbReference type="SUPFAM" id="SSF46689">
    <property type="entry name" value="Homeodomain-like"/>
    <property type="match status" value="1"/>
</dbReference>
<evidence type="ECO:0000313" key="5">
    <source>
        <dbReference type="Proteomes" id="UP001217476"/>
    </source>
</evidence>
<dbReference type="PROSITE" id="PS50977">
    <property type="entry name" value="HTH_TETR_2"/>
    <property type="match status" value="1"/>
</dbReference>
<dbReference type="Gene3D" id="1.10.357.10">
    <property type="entry name" value="Tetracycline Repressor, domain 2"/>
    <property type="match status" value="1"/>
</dbReference>
<keyword evidence="1 2" id="KW-0238">DNA-binding</keyword>
<dbReference type="Proteomes" id="UP001217476">
    <property type="component" value="Chromosome"/>
</dbReference>
<dbReference type="PRINTS" id="PR00455">
    <property type="entry name" value="HTHTETR"/>
</dbReference>
<dbReference type="PANTHER" id="PTHR30055">
    <property type="entry name" value="HTH-TYPE TRANSCRIPTIONAL REGULATOR RUTR"/>
    <property type="match status" value="1"/>
</dbReference>
<dbReference type="InterPro" id="IPR041583">
    <property type="entry name" value="TetR_C_31"/>
</dbReference>
<accession>A0AAJ5VR56</accession>
<dbReference type="PANTHER" id="PTHR30055:SF231">
    <property type="entry name" value="TRANSCRIPTIONAL REGULATORY PROTEIN (PROBABLY DEOR-FAMILY)-RELATED"/>
    <property type="match status" value="1"/>
</dbReference>
<name>A0AAJ5VR56_9HYPH</name>
<dbReference type="Pfam" id="PF00440">
    <property type="entry name" value="TetR_N"/>
    <property type="match status" value="1"/>
</dbReference>
<dbReference type="EMBL" id="CP119312">
    <property type="protein sequence ID" value="WEK03104.1"/>
    <property type="molecule type" value="Genomic_DNA"/>
</dbReference>
<evidence type="ECO:0000256" key="2">
    <source>
        <dbReference type="PROSITE-ProRule" id="PRU00335"/>
    </source>
</evidence>
<proteinExistence type="predicted"/>
<evidence type="ECO:0000259" key="3">
    <source>
        <dbReference type="PROSITE" id="PS50977"/>
    </source>
</evidence>
<evidence type="ECO:0000256" key="1">
    <source>
        <dbReference type="ARBA" id="ARBA00023125"/>
    </source>
</evidence>
<dbReference type="InterPro" id="IPR009057">
    <property type="entry name" value="Homeodomain-like_sf"/>
</dbReference>
<dbReference type="GO" id="GO:0003700">
    <property type="term" value="F:DNA-binding transcription factor activity"/>
    <property type="evidence" value="ECO:0007669"/>
    <property type="project" value="TreeGrafter"/>
</dbReference>
<dbReference type="InterPro" id="IPR036271">
    <property type="entry name" value="Tet_transcr_reg_TetR-rel_C_sf"/>
</dbReference>
<dbReference type="InterPro" id="IPR001647">
    <property type="entry name" value="HTH_TetR"/>
</dbReference>
<gene>
    <name evidence="4" type="ORF">P0Y65_12920</name>
</gene>
<organism evidence="4 5">
    <name type="scientific">Candidatus Devosia phytovorans</name>
    <dbReference type="NCBI Taxonomy" id="3121372"/>
    <lineage>
        <taxon>Bacteria</taxon>
        <taxon>Pseudomonadati</taxon>
        <taxon>Pseudomonadota</taxon>
        <taxon>Alphaproteobacteria</taxon>
        <taxon>Hyphomicrobiales</taxon>
        <taxon>Devosiaceae</taxon>
        <taxon>Devosia</taxon>
    </lineage>
</organism>
<dbReference type="GO" id="GO:0000976">
    <property type="term" value="F:transcription cis-regulatory region binding"/>
    <property type="evidence" value="ECO:0007669"/>
    <property type="project" value="TreeGrafter"/>
</dbReference>
<sequence>MSDSMKARRRHDPDRRERIIGAALEVIAQHGVAGTTHRRVAEAADVPLGSMTYHFDSLEELVIAAFTRLDRQISGYYWRMLEGAKNRDEACEAVVDIICGSTWTDPYMTQLFELYAFAARKPEIRKILSDWMSHSRQAMELHFPPHVARALDAVIEGATIHNMASEGHLPREEVRAMVRAIVEMG</sequence>
<protein>
    <submittedName>
        <fullName evidence="4">TetR family transcriptional regulator</fullName>
    </submittedName>
</protein>
<dbReference type="AlphaFoldDB" id="A0AAJ5VR56"/>
<feature type="DNA-binding region" description="H-T-H motif" evidence="2">
    <location>
        <begin position="36"/>
        <end position="55"/>
    </location>
</feature>
<dbReference type="InterPro" id="IPR050109">
    <property type="entry name" value="HTH-type_TetR-like_transc_reg"/>
</dbReference>
<dbReference type="Pfam" id="PF17940">
    <property type="entry name" value="TetR_C_31"/>
    <property type="match status" value="1"/>
</dbReference>
<feature type="domain" description="HTH tetR-type" evidence="3">
    <location>
        <begin position="13"/>
        <end position="73"/>
    </location>
</feature>
<dbReference type="SUPFAM" id="SSF48498">
    <property type="entry name" value="Tetracyclin repressor-like, C-terminal domain"/>
    <property type="match status" value="1"/>
</dbReference>
<reference evidence="4" key="1">
    <citation type="submission" date="2023-03" db="EMBL/GenBank/DDBJ databases">
        <title>Andean soil-derived lignocellulolytic bacterial consortium as a source of novel taxa and putative plastic-active enzymes.</title>
        <authorList>
            <person name="Diaz-Garcia L."/>
            <person name="Chuvochina M."/>
            <person name="Feuerriegel G."/>
            <person name="Bunk B."/>
            <person name="Sproer C."/>
            <person name="Streit W.R."/>
            <person name="Rodriguez L.M."/>
            <person name="Overmann J."/>
            <person name="Jimenez D.J."/>
        </authorList>
    </citation>
    <scope>NUCLEOTIDE SEQUENCE</scope>
    <source>
        <strain evidence="4">MAG 4196</strain>
    </source>
</reference>
<evidence type="ECO:0000313" key="4">
    <source>
        <dbReference type="EMBL" id="WEK03104.1"/>
    </source>
</evidence>